<evidence type="ECO:0000256" key="1">
    <source>
        <dbReference type="SAM" id="MobiDB-lite"/>
    </source>
</evidence>
<evidence type="ECO:0000313" key="3">
    <source>
        <dbReference type="Proteomes" id="UP001254608"/>
    </source>
</evidence>
<protein>
    <submittedName>
        <fullName evidence="2">Uncharacterized protein</fullName>
    </submittedName>
</protein>
<dbReference type="EMBL" id="JAVRIC010000018">
    <property type="protein sequence ID" value="MDT0498214.1"/>
    <property type="molecule type" value="Genomic_DNA"/>
</dbReference>
<sequence length="116" mass="12028">MKDIDAIQGLSPNAPTGTAGSTITSSTEMTRGGTTAGIGDSHSWYEAMAQAWGSALDDQAGRIATLSSQVSENGQDQPSMMTRLTAESLRMQFLSSNASTSVTSVGQALEALGRKQ</sequence>
<dbReference type="RefSeq" id="WP_311365580.1">
    <property type="nucleotide sequence ID" value="NZ_JAVRIC010000018.1"/>
</dbReference>
<name>A0ABU2WK11_9GAMM</name>
<comment type="caution">
    <text evidence="2">The sequence shown here is derived from an EMBL/GenBank/DDBJ whole genome shotgun (WGS) entry which is preliminary data.</text>
</comment>
<feature type="compositionally biased region" description="Low complexity" evidence="1">
    <location>
        <begin position="16"/>
        <end position="27"/>
    </location>
</feature>
<reference evidence="2 3" key="1">
    <citation type="submission" date="2023-09" db="EMBL/GenBank/DDBJ databases">
        <authorList>
            <person name="Rey-Velasco X."/>
        </authorList>
    </citation>
    <scope>NUCLEOTIDE SEQUENCE [LARGE SCALE GENOMIC DNA]</scope>
    <source>
        <strain evidence="2 3">W345</strain>
    </source>
</reference>
<evidence type="ECO:0000313" key="2">
    <source>
        <dbReference type="EMBL" id="MDT0498214.1"/>
    </source>
</evidence>
<accession>A0ABU2WK11</accession>
<organism evidence="2 3">
    <name type="scientific">Banduia mediterranea</name>
    <dbReference type="NCBI Taxonomy" id="3075609"/>
    <lineage>
        <taxon>Bacteria</taxon>
        <taxon>Pseudomonadati</taxon>
        <taxon>Pseudomonadota</taxon>
        <taxon>Gammaproteobacteria</taxon>
        <taxon>Nevskiales</taxon>
        <taxon>Algiphilaceae</taxon>
        <taxon>Banduia</taxon>
    </lineage>
</organism>
<proteinExistence type="predicted"/>
<keyword evidence="3" id="KW-1185">Reference proteome</keyword>
<gene>
    <name evidence="2" type="ORF">RM530_12680</name>
</gene>
<feature type="region of interest" description="Disordered" evidence="1">
    <location>
        <begin position="1"/>
        <end position="40"/>
    </location>
</feature>
<dbReference type="Proteomes" id="UP001254608">
    <property type="component" value="Unassembled WGS sequence"/>
</dbReference>